<organism evidence="1 2">
    <name type="scientific">Pistacia integerrima</name>
    <dbReference type="NCBI Taxonomy" id="434235"/>
    <lineage>
        <taxon>Eukaryota</taxon>
        <taxon>Viridiplantae</taxon>
        <taxon>Streptophyta</taxon>
        <taxon>Embryophyta</taxon>
        <taxon>Tracheophyta</taxon>
        <taxon>Spermatophyta</taxon>
        <taxon>Magnoliopsida</taxon>
        <taxon>eudicotyledons</taxon>
        <taxon>Gunneridae</taxon>
        <taxon>Pentapetalae</taxon>
        <taxon>rosids</taxon>
        <taxon>malvids</taxon>
        <taxon>Sapindales</taxon>
        <taxon>Anacardiaceae</taxon>
        <taxon>Pistacia</taxon>
    </lineage>
</organism>
<comment type="caution">
    <text evidence="1">The sequence shown here is derived from an EMBL/GenBank/DDBJ whole genome shotgun (WGS) entry which is preliminary data.</text>
</comment>
<reference evidence="2" key="1">
    <citation type="journal article" date="2023" name="G3 (Bethesda)">
        <title>Genome assembly and association tests identify interacting loci associated with vigor, precocity, and sex in interspecific pistachio rootstocks.</title>
        <authorList>
            <person name="Palmer W."/>
            <person name="Jacygrad E."/>
            <person name="Sagayaradj S."/>
            <person name="Cavanaugh K."/>
            <person name="Han R."/>
            <person name="Bertier L."/>
            <person name="Beede B."/>
            <person name="Kafkas S."/>
            <person name="Golino D."/>
            <person name="Preece J."/>
            <person name="Michelmore R."/>
        </authorList>
    </citation>
    <scope>NUCLEOTIDE SEQUENCE [LARGE SCALE GENOMIC DNA]</scope>
</reference>
<dbReference type="EMBL" id="CM047750">
    <property type="protein sequence ID" value="KAJ0008253.1"/>
    <property type="molecule type" value="Genomic_DNA"/>
</dbReference>
<proteinExistence type="predicted"/>
<evidence type="ECO:0000313" key="2">
    <source>
        <dbReference type="Proteomes" id="UP001163603"/>
    </source>
</evidence>
<dbReference type="Proteomes" id="UP001163603">
    <property type="component" value="Chromosome 15"/>
</dbReference>
<gene>
    <name evidence="1" type="ORF">Pint_29942</name>
</gene>
<protein>
    <submittedName>
        <fullName evidence="1">Uncharacterized protein</fullName>
    </submittedName>
</protein>
<evidence type="ECO:0000313" key="1">
    <source>
        <dbReference type="EMBL" id="KAJ0008253.1"/>
    </source>
</evidence>
<keyword evidence="2" id="KW-1185">Reference proteome</keyword>
<sequence length="199" mass="21368">MVATSTSETNASLTLTKISYLNALFSLCLNPSPTSNYTANLATQLANGCISKYLFYLASLFLSNFNHSHQISPSESNPHPVPISATQLVSLPTPISTLLQSPSPSCFFASQITRPSCFPFPKFAFHVATASSCTDLLHYTIYTRSHQYVTCTRSPMHNAASRARQPTPIPSGGCLVTAGMTLGFRGIARVVDGLNSGGW</sequence>
<name>A0ACC0X1A6_9ROSI</name>
<accession>A0ACC0X1A6</accession>